<dbReference type="OrthoDB" id="2150604at2759"/>
<name>A0A5N5X4V2_9EURO</name>
<proteinExistence type="predicted"/>
<dbReference type="Proteomes" id="UP000326565">
    <property type="component" value="Unassembled WGS sequence"/>
</dbReference>
<keyword evidence="2" id="KW-1185">Reference proteome</keyword>
<dbReference type="EMBL" id="ML732190">
    <property type="protein sequence ID" value="KAB8075699.1"/>
    <property type="molecule type" value="Genomic_DNA"/>
</dbReference>
<dbReference type="PANTHER" id="PTHR28037:SF1">
    <property type="entry name" value="ALCOHOL O-ACETYLTRANSFERASE 1-RELATED"/>
    <property type="match status" value="1"/>
</dbReference>
<dbReference type="AlphaFoldDB" id="A0A5N5X4V2"/>
<keyword evidence="1" id="KW-0808">Transferase</keyword>
<dbReference type="InterPro" id="IPR010828">
    <property type="entry name" value="Atf2/Sli1-like"/>
</dbReference>
<accession>A0A5N5X4V2</accession>
<protein>
    <submittedName>
        <fullName evidence="1">Alcohol acetyltransferase</fullName>
    </submittedName>
</protein>
<dbReference type="InterPro" id="IPR052058">
    <property type="entry name" value="Alcohol_O-acetyltransferase"/>
</dbReference>
<gene>
    <name evidence="1" type="ORF">BDV29DRAFT_171365</name>
</gene>
<sequence length="487" mass="53809">MSQPTTFMRFASPNEHRTISREDLGFYNALVIAAVYEFGSEEIDINLAQTFIPPLKHCIEKYPFLSVVVTDKHTDKPAYEAVSSIYLEDHVSIIDEGEASSGGETATIQKVLSPILDRPWPAGIPPWRIVVLPLASPDDFTVTRCFIAFAFSHTLGDGMVGLAFHRTFLDAWQQMTRTDEKESFLVTPPTRTLPAPFDTPKRLPISWSFLLGPLISVYLPKFLVEFLGLRTAASTVDAGTWTGSRIFFDSASAHNSRVKILEIEAPLVQNALRMSRSHETKLTAMVHQMIIRALSKAIPNRDITNFVSGTAVDMRGSIGTPGYTWGLFVSGHYEVHLRLLDVGGPVLSDEMWAAASLMTKKLAECGTRLHDQAIGLLRYAPSIRKWTQGKIGHRRDCSYELSNLLAFDGVGSDADPNKCRISKMLFTQPGNVLSAPLVFNLISVKGGSLMFTVSWQAGALDVPVEAEMPLVDEICSSLRADFDALRD</sequence>
<evidence type="ECO:0000313" key="2">
    <source>
        <dbReference type="Proteomes" id="UP000326565"/>
    </source>
</evidence>
<organism evidence="1 2">
    <name type="scientific">Aspergillus leporis</name>
    <dbReference type="NCBI Taxonomy" id="41062"/>
    <lineage>
        <taxon>Eukaryota</taxon>
        <taxon>Fungi</taxon>
        <taxon>Dikarya</taxon>
        <taxon>Ascomycota</taxon>
        <taxon>Pezizomycotina</taxon>
        <taxon>Eurotiomycetes</taxon>
        <taxon>Eurotiomycetidae</taxon>
        <taxon>Eurotiales</taxon>
        <taxon>Aspergillaceae</taxon>
        <taxon>Aspergillus</taxon>
        <taxon>Aspergillus subgen. Circumdati</taxon>
    </lineage>
</organism>
<reference evidence="1 2" key="1">
    <citation type="submission" date="2019-04" db="EMBL/GenBank/DDBJ databases">
        <title>Friends and foes A comparative genomics study of 23 Aspergillus species from section Flavi.</title>
        <authorList>
            <consortium name="DOE Joint Genome Institute"/>
            <person name="Kjaerbolling I."/>
            <person name="Vesth T."/>
            <person name="Frisvad J.C."/>
            <person name="Nybo J.L."/>
            <person name="Theobald S."/>
            <person name="Kildgaard S."/>
            <person name="Isbrandt T."/>
            <person name="Kuo A."/>
            <person name="Sato A."/>
            <person name="Lyhne E.K."/>
            <person name="Kogle M.E."/>
            <person name="Wiebenga A."/>
            <person name="Kun R.S."/>
            <person name="Lubbers R.J."/>
            <person name="Makela M.R."/>
            <person name="Barry K."/>
            <person name="Chovatia M."/>
            <person name="Clum A."/>
            <person name="Daum C."/>
            <person name="Haridas S."/>
            <person name="He G."/>
            <person name="LaButti K."/>
            <person name="Lipzen A."/>
            <person name="Mondo S."/>
            <person name="Riley R."/>
            <person name="Salamov A."/>
            <person name="Simmons B.A."/>
            <person name="Magnuson J.K."/>
            <person name="Henrissat B."/>
            <person name="Mortensen U.H."/>
            <person name="Larsen T.O."/>
            <person name="Devries R.P."/>
            <person name="Grigoriev I.V."/>
            <person name="Machida M."/>
            <person name="Baker S.E."/>
            <person name="Andersen M.R."/>
        </authorList>
    </citation>
    <scope>NUCLEOTIDE SEQUENCE [LARGE SCALE GENOMIC DNA]</scope>
    <source>
        <strain evidence="1 2">CBS 151.66</strain>
    </source>
</reference>
<evidence type="ECO:0000313" key="1">
    <source>
        <dbReference type="EMBL" id="KAB8075699.1"/>
    </source>
</evidence>
<dbReference type="GO" id="GO:0008080">
    <property type="term" value="F:N-acetyltransferase activity"/>
    <property type="evidence" value="ECO:0007669"/>
    <property type="project" value="TreeGrafter"/>
</dbReference>
<dbReference type="PANTHER" id="PTHR28037">
    <property type="entry name" value="ALCOHOL O-ACETYLTRANSFERASE 1-RELATED"/>
    <property type="match status" value="1"/>
</dbReference>
<dbReference type="Pfam" id="PF07247">
    <property type="entry name" value="AATase"/>
    <property type="match status" value="1"/>
</dbReference>